<evidence type="ECO:0000259" key="2">
    <source>
        <dbReference type="Pfam" id="PF03288"/>
    </source>
</evidence>
<gene>
    <name evidence="4" type="ORF">CPELLU_LOCUS8550</name>
</gene>
<dbReference type="Pfam" id="PF19263">
    <property type="entry name" value="DUF5906"/>
    <property type="match status" value="1"/>
</dbReference>
<comment type="caution">
    <text evidence="4">The sequence shown here is derived from an EMBL/GenBank/DDBJ whole genome shotgun (WGS) entry which is preliminary data.</text>
</comment>
<protein>
    <submittedName>
        <fullName evidence="4">10371_t:CDS:1</fullName>
    </submittedName>
</protein>
<dbReference type="Proteomes" id="UP000789759">
    <property type="component" value="Unassembled WGS sequence"/>
</dbReference>
<dbReference type="AlphaFoldDB" id="A0A9N9DGD1"/>
<feature type="domain" description="NrS-1 polymerase-like helicase" evidence="3">
    <location>
        <begin position="23"/>
        <end position="123"/>
    </location>
</feature>
<evidence type="ECO:0000256" key="1">
    <source>
        <dbReference type="SAM" id="MobiDB-lite"/>
    </source>
</evidence>
<keyword evidence="5" id="KW-1185">Reference proteome</keyword>
<dbReference type="InterPro" id="IPR027417">
    <property type="entry name" value="P-loop_NTPase"/>
</dbReference>
<evidence type="ECO:0000313" key="4">
    <source>
        <dbReference type="EMBL" id="CAG8634499.1"/>
    </source>
</evidence>
<dbReference type="Pfam" id="PF03288">
    <property type="entry name" value="Pox_D5"/>
    <property type="match status" value="1"/>
</dbReference>
<dbReference type="EMBL" id="CAJVQA010006122">
    <property type="protein sequence ID" value="CAG8634499.1"/>
    <property type="molecule type" value="Genomic_DNA"/>
</dbReference>
<sequence length="450" mass="51076">MVSIFSSVSSNNFRNNSCFAFTPRCGKNIITDFIRKSLFSPELVYSTSDLGKILEKFNSSIQGHKLIIMNEAGMLSGEWHKLNDHLKSLITEDYVSIEHKGLENQECGHFPGFIVLSNYDALICVKQEDGRIVCLDISPRCKDQIEKPSCAILYQKYHTWCEANDEKPFSNNNFGKKISQVNIERKRASGGKREWQYIFDRSKIMAKLRESVGDIEEFSDTPHAEISTNISTEIPVFNTPEIVKAESEKNIAKTLITDHIKKGKKIVSAPPITKMIQDLFDSITDQSESSVASSSKSIDISLPPKIVDVEVIDNKSKSLKIIKLVSDEAESVNNKPEISPDLPANDELKSSNEEVNTQLETSHLRKKAIKLGEDPDKFVTITKKDKLDFIAFHDRMQTNARMCSFAKEAEEDPSKYMDMTVRERLISEEIIRHSFEEDEITSSWLDTDEE</sequence>
<organism evidence="4 5">
    <name type="scientific">Cetraspora pellucida</name>
    <dbReference type="NCBI Taxonomy" id="1433469"/>
    <lineage>
        <taxon>Eukaryota</taxon>
        <taxon>Fungi</taxon>
        <taxon>Fungi incertae sedis</taxon>
        <taxon>Mucoromycota</taxon>
        <taxon>Glomeromycotina</taxon>
        <taxon>Glomeromycetes</taxon>
        <taxon>Diversisporales</taxon>
        <taxon>Gigasporaceae</taxon>
        <taxon>Cetraspora</taxon>
    </lineage>
</organism>
<dbReference type="Gene3D" id="3.40.50.300">
    <property type="entry name" value="P-loop containing nucleotide triphosphate hydrolases"/>
    <property type="match status" value="1"/>
</dbReference>
<proteinExistence type="predicted"/>
<reference evidence="4" key="1">
    <citation type="submission" date="2021-06" db="EMBL/GenBank/DDBJ databases">
        <authorList>
            <person name="Kallberg Y."/>
            <person name="Tangrot J."/>
            <person name="Rosling A."/>
        </authorList>
    </citation>
    <scope>NUCLEOTIDE SEQUENCE</scope>
    <source>
        <strain evidence="4">FL966</strain>
    </source>
</reference>
<feature type="domain" description="DNA primase/nucleoside triphosphatase C-terminal" evidence="2">
    <location>
        <begin position="151"/>
        <end position="195"/>
    </location>
</feature>
<name>A0A9N9DGD1_9GLOM</name>
<feature type="region of interest" description="Disordered" evidence="1">
    <location>
        <begin position="332"/>
        <end position="359"/>
    </location>
</feature>
<evidence type="ECO:0000313" key="5">
    <source>
        <dbReference type="Proteomes" id="UP000789759"/>
    </source>
</evidence>
<dbReference type="InterPro" id="IPR045455">
    <property type="entry name" value="NrS-1_pol-like_helicase"/>
</dbReference>
<dbReference type="InterPro" id="IPR004968">
    <property type="entry name" value="DNA_primase/NTPase_C"/>
</dbReference>
<accession>A0A9N9DGD1</accession>
<evidence type="ECO:0000259" key="3">
    <source>
        <dbReference type="Pfam" id="PF19263"/>
    </source>
</evidence>
<dbReference type="OrthoDB" id="2438361at2759"/>